<reference evidence="1" key="2">
    <citation type="submission" date="2025-09" db="UniProtKB">
        <authorList>
            <consortium name="EnsemblPlants"/>
        </authorList>
    </citation>
    <scope>IDENTIFICATION</scope>
</reference>
<evidence type="ECO:0000313" key="2">
    <source>
        <dbReference type="Proteomes" id="UP001732700"/>
    </source>
</evidence>
<sequence>MSAYLSTLFDFYSRKFLPTPSSPAAPPTKTSSYDVVHAGKHLFKIVGHSMFKEVDGRITSEPFSVGGYDWALVYFPNGDKRLVDGQFTSLFLKLLSASEDGVTASFSFSLLDPASPTTGEKYKRETFMKWVNW</sequence>
<keyword evidence="2" id="KW-1185">Reference proteome</keyword>
<dbReference type="Proteomes" id="UP001732700">
    <property type="component" value="Chromosome 6D"/>
</dbReference>
<organism evidence="1 2">
    <name type="scientific">Avena sativa</name>
    <name type="common">Oat</name>
    <dbReference type="NCBI Taxonomy" id="4498"/>
    <lineage>
        <taxon>Eukaryota</taxon>
        <taxon>Viridiplantae</taxon>
        <taxon>Streptophyta</taxon>
        <taxon>Embryophyta</taxon>
        <taxon>Tracheophyta</taxon>
        <taxon>Spermatophyta</taxon>
        <taxon>Magnoliopsida</taxon>
        <taxon>Liliopsida</taxon>
        <taxon>Poales</taxon>
        <taxon>Poaceae</taxon>
        <taxon>BOP clade</taxon>
        <taxon>Pooideae</taxon>
        <taxon>Poodae</taxon>
        <taxon>Poeae</taxon>
        <taxon>Poeae Chloroplast Group 1 (Aveneae type)</taxon>
        <taxon>Aveninae</taxon>
        <taxon>Avena</taxon>
    </lineage>
</organism>
<proteinExistence type="predicted"/>
<protein>
    <submittedName>
        <fullName evidence="1">Uncharacterized protein</fullName>
    </submittedName>
</protein>
<name>A0ACD5ZHH2_AVESA</name>
<dbReference type="EnsemblPlants" id="AVESA.00010b.r2.6DG1156200.1">
    <property type="protein sequence ID" value="AVESA.00010b.r2.6DG1156200.1.CDS.1"/>
    <property type="gene ID" value="AVESA.00010b.r2.6DG1156200"/>
</dbReference>
<evidence type="ECO:0000313" key="1">
    <source>
        <dbReference type="EnsemblPlants" id="AVESA.00010b.r2.6DG1156200.1.CDS.1"/>
    </source>
</evidence>
<reference evidence="1" key="1">
    <citation type="submission" date="2021-05" db="EMBL/GenBank/DDBJ databases">
        <authorList>
            <person name="Scholz U."/>
            <person name="Mascher M."/>
            <person name="Fiebig A."/>
        </authorList>
    </citation>
    <scope>NUCLEOTIDE SEQUENCE [LARGE SCALE GENOMIC DNA]</scope>
</reference>
<accession>A0ACD5ZHH2</accession>